<dbReference type="InterPro" id="IPR002913">
    <property type="entry name" value="START_lipid-bd_dom"/>
</dbReference>
<dbReference type="OrthoDB" id="5403181at2759"/>
<dbReference type="EMBL" id="KI913965">
    <property type="protein sequence ID" value="ETW00048.1"/>
    <property type="molecule type" value="Genomic_DNA"/>
</dbReference>
<proteinExistence type="predicted"/>
<dbReference type="AlphaFoldDB" id="A0A024U365"/>
<dbReference type="PROSITE" id="PS50848">
    <property type="entry name" value="START"/>
    <property type="match status" value="1"/>
</dbReference>
<gene>
    <name evidence="3" type="ORF">H310_07480</name>
</gene>
<dbReference type="GO" id="GO:0008289">
    <property type="term" value="F:lipid binding"/>
    <property type="evidence" value="ECO:0007669"/>
    <property type="project" value="InterPro"/>
</dbReference>
<organism evidence="3">
    <name type="scientific">Aphanomyces invadans</name>
    <dbReference type="NCBI Taxonomy" id="157072"/>
    <lineage>
        <taxon>Eukaryota</taxon>
        <taxon>Sar</taxon>
        <taxon>Stramenopiles</taxon>
        <taxon>Oomycota</taxon>
        <taxon>Saprolegniomycetes</taxon>
        <taxon>Saprolegniales</taxon>
        <taxon>Verrucalvaceae</taxon>
        <taxon>Aphanomyces</taxon>
    </lineage>
</organism>
<dbReference type="RefSeq" id="XP_008871073.1">
    <property type="nucleotide sequence ID" value="XM_008872851.1"/>
</dbReference>
<protein>
    <recommendedName>
        <fullName evidence="2">START domain-containing protein</fullName>
    </recommendedName>
</protein>
<sequence>MGGAPDQRHVATGGGTVGRRSTVLTSKDDDIHSTIPSTCDADDKPLPDSAWLHPVLELSVVRKNVEAFKEETVAMLLARVCGQGIIPSTWNVGPGKRRKGIQVFWGDVQNSEWPAMKTVGKVQASVDTCARILADIKMGPRLDKFTRTGSVVHTFDDTTDLRYFETHGFMIIDPRDFCVVTTTKRLPDGRIAIASRSITSADEFGRKTGYSRAHALLTGYLLIPHASDPAKCDAIVYAHVDFGGTFPSGLIKLFGLSAPIKIFEQLQKMAAEDPTVAPATST</sequence>
<dbReference type="PANTHER" id="PTHR12136:SF41">
    <property type="entry name" value="PLECKSTRIN HOMOLOGY (PH) AND LIPID-BINDING START DOMAINS-CONTAINING PROTEIN"/>
    <property type="match status" value="1"/>
</dbReference>
<dbReference type="Pfam" id="PF01852">
    <property type="entry name" value="START"/>
    <property type="match status" value="1"/>
</dbReference>
<accession>A0A024U365</accession>
<feature type="region of interest" description="Disordered" evidence="1">
    <location>
        <begin position="1"/>
        <end position="29"/>
    </location>
</feature>
<dbReference type="PANTHER" id="PTHR12136">
    <property type="entry name" value="ENHANCED DISEASE RESISTANCE-RELATED"/>
    <property type="match status" value="1"/>
</dbReference>
<feature type="domain" description="START" evidence="2">
    <location>
        <begin position="90"/>
        <end position="275"/>
    </location>
</feature>
<dbReference type="GeneID" id="20084530"/>
<dbReference type="SMART" id="SM00234">
    <property type="entry name" value="START"/>
    <property type="match status" value="1"/>
</dbReference>
<dbReference type="Gene3D" id="3.30.530.20">
    <property type="match status" value="1"/>
</dbReference>
<evidence type="ECO:0000256" key="1">
    <source>
        <dbReference type="SAM" id="MobiDB-lite"/>
    </source>
</evidence>
<dbReference type="CDD" id="cd00177">
    <property type="entry name" value="START"/>
    <property type="match status" value="1"/>
</dbReference>
<name>A0A024U365_9STRA</name>
<evidence type="ECO:0000259" key="2">
    <source>
        <dbReference type="PROSITE" id="PS50848"/>
    </source>
</evidence>
<dbReference type="VEuPathDB" id="FungiDB:H310_07480"/>
<reference evidence="3" key="1">
    <citation type="submission" date="2013-12" db="EMBL/GenBank/DDBJ databases">
        <title>The Genome Sequence of Aphanomyces invadans NJM9701.</title>
        <authorList>
            <consortium name="The Broad Institute Genomics Platform"/>
            <person name="Russ C."/>
            <person name="Tyler B."/>
            <person name="van West P."/>
            <person name="Dieguez-Uribeondo J."/>
            <person name="Young S.K."/>
            <person name="Zeng Q."/>
            <person name="Gargeya S."/>
            <person name="Fitzgerald M."/>
            <person name="Abouelleil A."/>
            <person name="Alvarado L."/>
            <person name="Chapman S.B."/>
            <person name="Gainer-Dewar J."/>
            <person name="Goldberg J."/>
            <person name="Griggs A."/>
            <person name="Gujja S."/>
            <person name="Hansen M."/>
            <person name="Howarth C."/>
            <person name="Imamovic A."/>
            <person name="Ireland A."/>
            <person name="Larimer J."/>
            <person name="McCowan C."/>
            <person name="Murphy C."/>
            <person name="Pearson M."/>
            <person name="Poon T.W."/>
            <person name="Priest M."/>
            <person name="Roberts A."/>
            <person name="Saif S."/>
            <person name="Shea T."/>
            <person name="Sykes S."/>
            <person name="Wortman J."/>
            <person name="Nusbaum C."/>
            <person name="Birren B."/>
        </authorList>
    </citation>
    <scope>NUCLEOTIDE SEQUENCE [LARGE SCALE GENOMIC DNA]</scope>
    <source>
        <strain evidence="3">NJM9701</strain>
    </source>
</reference>
<dbReference type="InterPro" id="IPR023393">
    <property type="entry name" value="START-like_dom_sf"/>
</dbReference>
<evidence type="ECO:0000313" key="3">
    <source>
        <dbReference type="EMBL" id="ETW00048.1"/>
    </source>
</evidence>
<dbReference type="SUPFAM" id="SSF55961">
    <property type="entry name" value="Bet v1-like"/>
    <property type="match status" value="1"/>
</dbReference>
<dbReference type="InterPro" id="IPR045096">
    <property type="entry name" value="EDR2-like"/>
</dbReference>